<dbReference type="AlphaFoldDB" id="A0A9P6GH76"/>
<comment type="caution">
    <text evidence="1">The sequence shown here is derived from an EMBL/GenBank/DDBJ whole genome shotgun (WGS) entry which is preliminary data.</text>
</comment>
<evidence type="ECO:0000313" key="2">
    <source>
        <dbReference type="Proteomes" id="UP000756921"/>
    </source>
</evidence>
<evidence type="ECO:0000313" key="1">
    <source>
        <dbReference type="EMBL" id="KAF9735028.1"/>
    </source>
</evidence>
<dbReference type="Proteomes" id="UP000756921">
    <property type="component" value="Unassembled WGS sequence"/>
</dbReference>
<organism evidence="1 2">
    <name type="scientific">Paraphaeosphaeria minitans</name>
    <dbReference type="NCBI Taxonomy" id="565426"/>
    <lineage>
        <taxon>Eukaryota</taxon>
        <taxon>Fungi</taxon>
        <taxon>Dikarya</taxon>
        <taxon>Ascomycota</taxon>
        <taxon>Pezizomycotina</taxon>
        <taxon>Dothideomycetes</taxon>
        <taxon>Pleosporomycetidae</taxon>
        <taxon>Pleosporales</taxon>
        <taxon>Massarineae</taxon>
        <taxon>Didymosphaeriaceae</taxon>
        <taxon>Paraphaeosphaeria</taxon>
    </lineage>
</organism>
<sequence length="317" mass="36272">MSSVPITPPANLQLQSSLLCLPAEIRNTIYSYCFDAVEPIIDSVVGCPRPEDGIAPKLGINILQTCRRVYYEADRRPLFAQNRFRFSTVDRVRCFFRSIDQYELCRDSVKDIEIDARNVHYDHPGIEREWLHYLAWGKGNWGKILGSLRVDAPGLKCLRLNFESWPWISMFRAELWDLLRSMLMQVEGLERVVIVGASKGRGMIAHAPWSPVHFVGGDDVGSDDLVERMWKVVRGGEDDIANKVLRWERQGGKLYLEVITRSYLVNCIDSKWTGPCMRNSYTDAWPENGSCTWFAYQHRHSDVTEPTTKGINPSAAE</sequence>
<gene>
    <name evidence="1" type="ORF">PMIN01_06433</name>
</gene>
<dbReference type="EMBL" id="WJXW01000006">
    <property type="protein sequence ID" value="KAF9735028.1"/>
    <property type="molecule type" value="Genomic_DNA"/>
</dbReference>
<accession>A0A9P6GH76</accession>
<name>A0A9P6GH76_9PLEO</name>
<dbReference type="OrthoDB" id="62952at2759"/>
<dbReference type="InterPro" id="IPR038883">
    <property type="entry name" value="AN11006-like"/>
</dbReference>
<dbReference type="PANTHER" id="PTHR42085:SF1">
    <property type="entry name" value="F-BOX DOMAIN-CONTAINING PROTEIN"/>
    <property type="match status" value="1"/>
</dbReference>
<keyword evidence="2" id="KW-1185">Reference proteome</keyword>
<protein>
    <submittedName>
        <fullName evidence="1">Uncharacterized protein</fullName>
    </submittedName>
</protein>
<reference evidence="1" key="1">
    <citation type="journal article" date="2020" name="Mol. Plant Microbe Interact.">
        <title>Genome Sequence of the Biocontrol Agent Coniothyrium minitans strain Conio (IMI 134523).</title>
        <authorList>
            <person name="Patel D."/>
            <person name="Shittu T.A."/>
            <person name="Baroncelli R."/>
            <person name="Muthumeenakshi S."/>
            <person name="Osborne T.H."/>
            <person name="Janganan T.K."/>
            <person name="Sreenivasaprasad S."/>
        </authorList>
    </citation>
    <scope>NUCLEOTIDE SEQUENCE</scope>
    <source>
        <strain evidence="1">Conio</strain>
    </source>
</reference>
<dbReference type="PANTHER" id="PTHR42085">
    <property type="entry name" value="F-BOX DOMAIN-CONTAINING PROTEIN"/>
    <property type="match status" value="1"/>
</dbReference>
<proteinExistence type="predicted"/>